<evidence type="ECO:0000256" key="1">
    <source>
        <dbReference type="SAM" id="MobiDB-lite"/>
    </source>
</evidence>
<dbReference type="Proteomes" id="UP000886520">
    <property type="component" value="Chromosome 23"/>
</dbReference>
<dbReference type="AlphaFoldDB" id="A0A9D4Z534"/>
<gene>
    <name evidence="2" type="ORF">GOP47_0023397</name>
</gene>
<name>A0A9D4Z534_ADICA</name>
<protein>
    <submittedName>
        <fullName evidence="2">Uncharacterized protein</fullName>
    </submittedName>
</protein>
<accession>A0A9D4Z534</accession>
<organism evidence="2 3">
    <name type="scientific">Adiantum capillus-veneris</name>
    <name type="common">Maidenhair fern</name>
    <dbReference type="NCBI Taxonomy" id="13818"/>
    <lineage>
        <taxon>Eukaryota</taxon>
        <taxon>Viridiplantae</taxon>
        <taxon>Streptophyta</taxon>
        <taxon>Embryophyta</taxon>
        <taxon>Tracheophyta</taxon>
        <taxon>Polypodiopsida</taxon>
        <taxon>Polypodiidae</taxon>
        <taxon>Polypodiales</taxon>
        <taxon>Pteridineae</taxon>
        <taxon>Pteridaceae</taxon>
        <taxon>Vittarioideae</taxon>
        <taxon>Adiantum</taxon>
    </lineage>
</organism>
<reference evidence="2" key="1">
    <citation type="submission" date="2021-01" db="EMBL/GenBank/DDBJ databases">
        <title>Adiantum capillus-veneris genome.</title>
        <authorList>
            <person name="Fang Y."/>
            <person name="Liao Q."/>
        </authorList>
    </citation>
    <scope>NUCLEOTIDE SEQUENCE</scope>
    <source>
        <strain evidence="2">H3</strain>
        <tissue evidence="2">Leaf</tissue>
    </source>
</reference>
<evidence type="ECO:0000313" key="2">
    <source>
        <dbReference type="EMBL" id="KAI5060892.1"/>
    </source>
</evidence>
<proteinExistence type="predicted"/>
<keyword evidence="3" id="KW-1185">Reference proteome</keyword>
<feature type="region of interest" description="Disordered" evidence="1">
    <location>
        <begin position="84"/>
        <end position="113"/>
    </location>
</feature>
<dbReference type="EMBL" id="JABFUD020000023">
    <property type="protein sequence ID" value="KAI5060892.1"/>
    <property type="molecule type" value="Genomic_DNA"/>
</dbReference>
<comment type="caution">
    <text evidence="2">The sequence shown here is derived from an EMBL/GenBank/DDBJ whole genome shotgun (WGS) entry which is preliminary data.</text>
</comment>
<evidence type="ECO:0000313" key="3">
    <source>
        <dbReference type="Proteomes" id="UP000886520"/>
    </source>
</evidence>
<sequence>MHQGEEHDMPFSILQRWLRPQRSNRGSMVQQRHRLVCYRMSPLQVKARRREASARKQIRALRNHVRRSINAAARPQFCNSISAAARSHQPASLAQHQHHHRSSTSAPERTYTHDTGHLDCTSVALARVHCKLEPKIGVYLGQSENI</sequence>